<organism evidence="2 3">
    <name type="scientific">Citricoccus parietis</name>
    <dbReference type="NCBI Taxonomy" id="592307"/>
    <lineage>
        <taxon>Bacteria</taxon>
        <taxon>Bacillati</taxon>
        <taxon>Actinomycetota</taxon>
        <taxon>Actinomycetes</taxon>
        <taxon>Micrococcales</taxon>
        <taxon>Micrococcaceae</taxon>
        <taxon>Citricoccus</taxon>
    </lineage>
</organism>
<evidence type="ECO:0000313" key="3">
    <source>
        <dbReference type="Proteomes" id="UP001589575"/>
    </source>
</evidence>
<reference evidence="2 3" key="1">
    <citation type="submission" date="2024-09" db="EMBL/GenBank/DDBJ databases">
        <authorList>
            <person name="Sun Q."/>
            <person name="Mori K."/>
        </authorList>
    </citation>
    <scope>NUCLEOTIDE SEQUENCE [LARGE SCALE GENOMIC DNA]</scope>
    <source>
        <strain evidence="2 3">CCM 7609</strain>
    </source>
</reference>
<evidence type="ECO:0000313" key="2">
    <source>
        <dbReference type="EMBL" id="MFB9071027.1"/>
    </source>
</evidence>
<name>A0ABV5FWG0_9MICC</name>
<dbReference type="Proteomes" id="UP001589575">
    <property type="component" value="Unassembled WGS sequence"/>
</dbReference>
<gene>
    <name evidence="2" type="ORF">ACFFX0_07415</name>
</gene>
<accession>A0ABV5FWG0</accession>
<keyword evidence="3" id="KW-1185">Reference proteome</keyword>
<sequence>MARPRRVLRHLPTVSRLSRPSRRPRRAPRADPSTPPHPMQQGPPSGSLRAAAPAASGGGRSVLWGHRTRSRTGR</sequence>
<evidence type="ECO:0000256" key="1">
    <source>
        <dbReference type="SAM" id="MobiDB-lite"/>
    </source>
</evidence>
<feature type="region of interest" description="Disordered" evidence="1">
    <location>
        <begin position="1"/>
        <end position="74"/>
    </location>
</feature>
<feature type="compositionally biased region" description="Low complexity" evidence="1">
    <location>
        <begin position="42"/>
        <end position="55"/>
    </location>
</feature>
<protein>
    <submittedName>
        <fullName evidence="2">Uncharacterized protein</fullName>
    </submittedName>
</protein>
<comment type="caution">
    <text evidence="2">The sequence shown here is derived from an EMBL/GenBank/DDBJ whole genome shotgun (WGS) entry which is preliminary data.</text>
</comment>
<dbReference type="EMBL" id="JBHMFI010000001">
    <property type="protein sequence ID" value="MFB9071027.1"/>
    <property type="molecule type" value="Genomic_DNA"/>
</dbReference>
<proteinExistence type="predicted"/>